<dbReference type="PANTHER" id="PTHR24413">
    <property type="entry name" value="SPECKLE-TYPE POZ PROTEIN"/>
    <property type="match status" value="1"/>
</dbReference>
<dbReference type="Proteomes" id="UP000275078">
    <property type="component" value="Unassembled WGS sequence"/>
</dbReference>
<organism evidence="3 4">
    <name type="scientific">Ascobolus immersus RN42</name>
    <dbReference type="NCBI Taxonomy" id="1160509"/>
    <lineage>
        <taxon>Eukaryota</taxon>
        <taxon>Fungi</taxon>
        <taxon>Dikarya</taxon>
        <taxon>Ascomycota</taxon>
        <taxon>Pezizomycotina</taxon>
        <taxon>Pezizomycetes</taxon>
        <taxon>Pezizales</taxon>
        <taxon>Ascobolaceae</taxon>
        <taxon>Ascobolus</taxon>
    </lineage>
</organism>
<dbReference type="EMBL" id="ML119855">
    <property type="protein sequence ID" value="RPA72591.1"/>
    <property type="molecule type" value="Genomic_DNA"/>
</dbReference>
<feature type="compositionally biased region" description="Polar residues" evidence="1">
    <location>
        <begin position="1"/>
        <end position="14"/>
    </location>
</feature>
<dbReference type="Pfam" id="PF00651">
    <property type="entry name" value="BTB"/>
    <property type="match status" value="1"/>
</dbReference>
<keyword evidence="4" id="KW-1185">Reference proteome</keyword>
<proteinExistence type="predicted"/>
<dbReference type="Gene3D" id="3.30.710.10">
    <property type="entry name" value="Potassium Channel Kv1.1, Chain A"/>
    <property type="match status" value="1"/>
</dbReference>
<accession>A0A3N4HKC1</accession>
<feature type="domain" description="BTB" evidence="2">
    <location>
        <begin position="59"/>
        <end position="118"/>
    </location>
</feature>
<sequence length="254" mass="28736">MDNANSENTITNAKRSFDQVEHATNDDTITESKRVCSGPRIYETLKDGNLALLRSGDYSDLVLKCEGEEFKVHKAILCPQSEFFRGCVESGMKESITNEIELVDENVAEVKMMLHYIYLEDFPDDLLDHYLMLCLRLFALADKYGVLGMKKKAVDQLEYYLAEWSPILSCHNVLDALEFCSSELSGVSGSDKVIDSLLDALAMLLRQLMTRLYSSDDRSRNRGGLPAAEFGIILDYRHIPAFRLWLLELGRSGL</sequence>
<evidence type="ECO:0000313" key="3">
    <source>
        <dbReference type="EMBL" id="RPA72591.1"/>
    </source>
</evidence>
<dbReference type="SUPFAM" id="SSF54695">
    <property type="entry name" value="POZ domain"/>
    <property type="match status" value="1"/>
</dbReference>
<feature type="region of interest" description="Disordered" evidence="1">
    <location>
        <begin position="1"/>
        <end position="29"/>
    </location>
</feature>
<dbReference type="SMART" id="SM00225">
    <property type="entry name" value="BTB"/>
    <property type="match status" value="1"/>
</dbReference>
<evidence type="ECO:0000313" key="4">
    <source>
        <dbReference type="Proteomes" id="UP000275078"/>
    </source>
</evidence>
<dbReference type="InterPro" id="IPR011333">
    <property type="entry name" value="SKP1/BTB/POZ_sf"/>
</dbReference>
<dbReference type="OrthoDB" id="6359816at2759"/>
<gene>
    <name evidence="3" type="ORF">BJ508DRAFT_334898</name>
</gene>
<protein>
    <submittedName>
        <fullName evidence="3">POZ domain-containing protein</fullName>
    </submittedName>
</protein>
<reference evidence="3 4" key="1">
    <citation type="journal article" date="2018" name="Nat. Ecol. Evol.">
        <title>Pezizomycetes genomes reveal the molecular basis of ectomycorrhizal truffle lifestyle.</title>
        <authorList>
            <person name="Murat C."/>
            <person name="Payen T."/>
            <person name="Noel B."/>
            <person name="Kuo A."/>
            <person name="Morin E."/>
            <person name="Chen J."/>
            <person name="Kohler A."/>
            <person name="Krizsan K."/>
            <person name="Balestrini R."/>
            <person name="Da Silva C."/>
            <person name="Montanini B."/>
            <person name="Hainaut M."/>
            <person name="Levati E."/>
            <person name="Barry K.W."/>
            <person name="Belfiori B."/>
            <person name="Cichocki N."/>
            <person name="Clum A."/>
            <person name="Dockter R.B."/>
            <person name="Fauchery L."/>
            <person name="Guy J."/>
            <person name="Iotti M."/>
            <person name="Le Tacon F."/>
            <person name="Lindquist E.A."/>
            <person name="Lipzen A."/>
            <person name="Malagnac F."/>
            <person name="Mello A."/>
            <person name="Molinier V."/>
            <person name="Miyauchi S."/>
            <person name="Poulain J."/>
            <person name="Riccioni C."/>
            <person name="Rubini A."/>
            <person name="Sitrit Y."/>
            <person name="Splivallo R."/>
            <person name="Traeger S."/>
            <person name="Wang M."/>
            <person name="Zifcakova L."/>
            <person name="Wipf D."/>
            <person name="Zambonelli A."/>
            <person name="Paolocci F."/>
            <person name="Nowrousian M."/>
            <person name="Ottonello S."/>
            <person name="Baldrian P."/>
            <person name="Spatafora J.W."/>
            <person name="Henrissat B."/>
            <person name="Nagy L.G."/>
            <person name="Aury J.M."/>
            <person name="Wincker P."/>
            <person name="Grigoriev I.V."/>
            <person name="Bonfante P."/>
            <person name="Martin F.M."/>
        </authorList>
    </citation>
    <scope>NUCLEOTIDE SEQUENCE [LARGE SCALE GENOMIC DNA]</scope>
    <source>
        <strain evidence="3 4">RN42</strain>
    </source>
</reference>
<dbReference type="AlphaFoldDB" id="A0A3N4HKC1"/>
<dbReference type="STRING" id="1160509.A0A3N4HKC1"/>
<evidence type="ECO:0000259" key="2">
    <source>
        <dbReference type="PROSITE" id="PS50097"/>
    </source>
</evidence>
<dbReference type="PROSITE" id="PS50097">
    <property type="entry name" value="BTB"/>
    <property type="match status" value="1"/>
</dbReference>
<feature type="compositionally biased region" description="Basic and acidic residues" evidence="1">
    <location>
        <begin position="15"/>
        <end position="29"/>
    </location>
</feature>
<name>A0A3N4HKC1_ASCIM</name>
<dbReference type="InterPro" id="IPR000210">
    <property type="entry name" value="BTB/POZ_dom"/>
</dbReference>
<evidence type="ECO:0000256" key="1">
    <source>
        <dbReference type="SAM" id="MobiDB-lite"/>
    </source>
</evidence>